<dbReference type="GO" id="GO:0000026">
    <property type="term" value="F:alpha-1,2-mannosyltransferase activity"/>
    <property type="evidence" value="ECO:0007669"/>
    <property type="project" value="TreeGrafter"/>
</dbReference>
<dbReference type="GO" id="GO:0005789">
    <property type="term" value="C:endoplasmic reticulum membrane"/>
    <property type="evidence" value="ECO:0007669"/>
    <property type="project" value="UniProtKB-SubCell"/>
</dbReference>
<keyword evidence="8 10" id="KW-1133">Transmembrane helix</keyword>
<feature type="transmembrane region" description="Helical" evidence="10">
    <location>
        <begin position="317"/>
        <end position="335"/>
    </location>
</feature>
<evidence type="ECO:0000256" key="4">
    <source>
        <dbReference type="ARBA" id="ARBA00022676"/>
    </source>
</evidence>
<evidence type="ECO:0000313" key="13">
    <source>
        <dbReference type="Proteomes" id="UP000290189"/>
    </source>
</evidence>
<comment type="subcellular location">
    <subcellularLocation>
        <location evidence="1 10">Endoplasmic reticulum membrane</location>
        <topology evidence="1 10">Multi-pass membrane protein</topology>
    </subcellularLocation>
</comment>
<geneLocation type="mitochondrion" evidence="12"/>
<dbReference type="AlphaFoldDB" id="A0A3P3Y6R3"/>
<feature type="transmembrane region" description="Helical" evidence="10">
    <location>
        <begin position="150"/>
        <end position="173"/>
    </location>
</feature>
<evidence type="ECO:0000256" key="10">
    <source>
        <dbReference type="RuleBase" id="RU363075"/>
    </source>
</evidence>
<feature type="transmembrane region" description="Helical" evidence="10">
    <location>
        <begin position="367"/>
        <end position="387"/>
    </location>
</feature>
<reference evidence="12 13" key="1">
    <citation type="submission" date="2018-03" db="EMBL/GenBank/DDBJ databases">
        <authorList>
            <person name="Fogelqvist J."/>
        </authorList>
    </citation>
    <scope>NUCLEOTIDE SEQUENCE [LARGE SCALE GENOMIC DNA]</scope>
</reference>
<dbReference type="Proteomes" id="UP000290189">
    <property type="component" value="Unassembled WGS sequence"/>
</dbReference>
<name>A0A3P3Y6R3_PLABS</name>
<evidence type="ECO:0000256" key="3">
    <source>
        <dbReference type="ARBA" id="ARBA00007063"/>
    </source>
</evidence>
<feature type="transmembrane region" description="Helical" evidence="10">
    <location>
        <begin position="341"/>
        <end position="360"/>
    </location>
</feature>
<keyword evidence="5" id="KW-0808">Transferase</keyword>
<dbReference type="EC" id="2.4.1.-" evidence="10"/>
<accession>A0A3P3Y6R3</accession>
<dbReference type="InterPro" id="IPR005599">
    <property type="entry name" value="GPI_mannosylTrfase"/>
</dbReference>
<evidence type="ECO:0000256" key="9">
    <source>
        <dbReference type="ARBA" id="ARBA00023136"/>
    </source>
</evidence>
<keyword evidence="6 10" id="KW-0812">Transmembrane</keyword>
<keyword evidence="9 10" id="KW-0472">Membrane</keyword>
<evidence type="ECO:0000256" key="11">
    <source>
        <dbReference type="SAM" id="MobiDB-lite"/>
    </source>
</evidence>
<proteinExistence type="inferred from homology"/>
<feature type="region of interest" description="Disordered" evidence="11">
    <location>
        <begin position="1"/>
        <end position="29"/>
    </location>
</feature>
<dbReference type="PANTHER" id="PTHR22760:SF2">
    <property type="entry name" value="ALPHA-1,2-MANNOSYLTRANSFERASE ALG9"/>
    <property type="match status" value="1"/>
</dbReference>
<dbReference type="EMBL" id="OVEO01000004">
    <property type="protein sequence ID" value="SPQ95852.1"/>
    <property type="molecule type" value="Genomic_DNA"/>
</dbReference>
<dbReference type="Pfam" id="PF03901">
    <property type="entry name" value="Glyco_transf_22"/>
    <property type="match status" value="1"/>
</dbReference>
<feature type="transmembrane region" description="Helical" evidence="10">
    <location>
        <begin position="285"/>
        <end position="305"/>
    </location>
</feature>
<feature type="transmembrane region" description="Helical" evidence="10">
    <location>
        <begin position="228"/>
        <end position="248"/>
    </location>
</feature>
<evidence type="ECO:0000256" key="7">
    <source>
        <dbReference type="ARBA" id="ARBA00022824"/>
    </source>
</evidence>
<comment type="similarity">
    <text evidence="3 10">Belongs to the glycosyltransferase 22 family.</text>
</comment>
<feature type="compositionally biased region" description="Basic residues" evidence="11">
    <location>
        <begin position="1"/>
        <end position="11"/>
    </location>
</feature>
<keyword evidence="4 10" id="KW-0328">Glycosyltransferase</keyword>
<keyword evidence="7 10" id="KW-0256">Endoplasmic reticulum</keyword>
<evidence type="ECO:0000256" key="2">
    <source>
        <dbReference type="ARBA" id="ARBA00004922"/>
    </source>
</evidence>
<dbReference type="GO" id="GO:0006487">
    <property type="term" value="P:protein N-linked glycosylation"/>
    <property type="evidence" value="ECO:0007669"/>
    <property type="project" value="TreeGrafter"/>
</dbReference>
<gene>
    <name evidence="12" type="ORF">PLBR_LOCUS3067</name>
</gene>
<evidence type="ECO:0000256" key="6">
    <source>
        <dbReference type="ARBA" id="ARBA00022692"/>
    </source>
</evidence>
<comment type="pathway">
    <text evidence="2">Protein modification; protein glycosylation.</text>
</comment>
<feature type="transmembrane region" description="Helical" evidence="10">
    <location>
        <begin position="117"/>
        <end position="143"/>
    </location>
</feature>
<evidence type="ECO:0000256" key="5">
    <source>
        <dbReference type="ARBA" id="ARBA00022679"/>
    </source>
</evidence>
<protein>
    <recommendedName>
        <fullName evidence="10">Mannosyltransferase</fullName>
        <ecNumber evidence="10">2.4.1.-</ecNumber>
    </recommendedName>
</protein>
<keyword evidence="12" id="KW-0496">Mitochondrion</keyword>
<dbReference type="UniPathway" id="UPA00378"/>
<evidence type="ECO:0000313" key="12">
    <source>
        <dbReference type="EMBL" id="SPQ95852.1"/>
    </source>
</evidence>
<sequence>MAPTIRQRRRGPAPTADPDAADAKESRRERHADAGLSGSGLWAGVFPALATCMVAGALVLPIGDCDEVFNYWEPTHYVLYGSGLQTWEYSPAYGLRSYAYIALHALIALAIPSRDRVVVFFGVRAALALIGAFSQTVLVGAVARRFGRTVAVLSAVVMALSPGILAASSAYLPQSFAMYAVTLSVAAWMSSRTAAAVFFMGVAGLIGWPFVVLAAIPMAIDMVARGRLFVALRAAILTAIACVVPSVAVDLYYYRTAFVAVANIVRYNVFTSHGANLYGVEPWHFLLRNLALNFNVALFAALAAVPSSLVSRKVRSSLRFLTPVAAFVLVFSSLAHKEERFLYPVYPLIAVAAAVTLSRVRRRMRSLVLIAFAVLSLSRTVSMWRNYSAPFNVYRRVPAGVPARVCVGKEWYRFPSSFFLPTADSHLLFLRSGFTGLLPKPFERSANGTWIIPTEMNEDNREEPSRYVSASACDYIVDLDLEHQNEPHYSAQPDWHVRYSAPFLDAEHSNFMARAFALPGVPTRFTTFRPYQLLERRKDAVSAAV</sequence>
<dbReference type="PANTHER" id="PTHR22760">
    <property type="entry name" value="GLYCOSYLTRANSFERASE"/>
    <property type="match status" value="1"/>
</dbReference>
<evidence type="ECO:0000256" key="8">
    <source>
        <dbReference type="ARBA" id="ARBA00022989"/>
    </source>
</evidence>
<organism evidence="12 13">
    <name type="scientific">Plasmodiophora brassicae</name>
    <name type="common">Clubroot disease agent</name>
    <dbReference type="NCBI Taxonomy" id="37360"/>
    <lineage>
        <taxon>Eukaryota</taxon>
        <taxon>Sar</taxon>
        <taxon>Rhizaria</taxon>
        <taxon>Endomyxa</taxon>
        <taxon>Phytomyxea</taxon>
        <taxon>Plasmodiophorida</taxon>
        <taxon>Plasmodiophoridae</taxon>
        <taxon>Plasmodiophora</taxon>
    </lineage>
</organism>
<feature type="transmembrane region" description="Helical" evidence="10">
    <location>
        <begin position="193"/>
        <end position="216"/>
    </location>
</feature>
<evidence type="ECO:0000256" key="1">
    <source>
        <dbReference type="ARBA" id="ARBA00004477"/>
    </source>
</evidence>